<feature type="region of interest" description="Disordered" evidence="1">
    <location>
        <begin position="311"/>
        <end position="338"/>
    </location>
</feature>
<reference evidence="2" key="1">
    <citation type="journal article" date="2020" name="Nat. Commun.">
        <title>Large-scale genome sequencing of mycorrhizal fungi provides insights into the early evolution of symbiotic traits.</title>
        <authorList>
            <person name="Miyauchi S."/>
            <person name="Kiss E."/>
            <person name="Kuo A."/>
            <person name="Drula E."/>
            <person name="Kohler A."/>
            <person name="Sanchez-Garcia M."/>
            <person name="Morin E."/>
            <person name="Andreopoulos B."/>
            <person name="Barry K.W."/>
            <person name="Bonito G."/>
            <person name="Buee M."/>
            <person name="Carver A."/>
            <person name="Chen C."/>
            <person name="Cichocki N."/>
            <person name="Clum A."/>
            <person name="Culley D."/>
            <person name="Crous P.W."/>
            <person name="Fauchery L."/>
            <person name="Girlanda M."/>
            <person name="Hayes R.D."/>
            <person name="Keri Z."/>
            <person name="LaButti K."/>
            <person name="Lipzen A."/>
            <person name="Lombard V."/>
            <person name="Magnuson J."/>
            <person name="Maillard F."/>
            <person name="Murat C."/>
            <person name="Nolan M."/>
            <person name="Ohm R.A."/>
            <person name="Pangilinan J."/>
            <person name="Pereira M.F."/>
            <person name="Perotto S."/>
            <person name="Peter M."/>
            <person name="Pfister S."/>
            <person name="Riley R."/>
            <person name="Sitrit Y."/>
            <person name="Stielow J.B."/>
            <person name="Szollosi G."/>
            <person name="Zifcakova L."/>
            <person name="Stursova M."/>
            <person name="Spatafora J.W."/>
            <person name="Tedersoo L."/>
            <person name="Vaario L.M."/>
            <person name="Yamada A."/>
            <person name="Yan M."/>
            <person name="Wang P."/>
            <person name="Xu J."/>
            <person name="Bruns T."/>
            <person name="Baldrian P."/>
            <person name="Vilgalys R."/>
            <person name="Dunand C."/>
            <person name="Henrissat B."/>
            <person name="Grigoriev I.V."/>
            <person name="Hibbett D."/>
            <person name="Nagy L.G."/>
            <person name="Martin F.M."/>
        </authorList>
    </citation>
    <scope>NUCLEOTIDE SEQUENCE</scope>
    <source>
        <strain evidence="2">UH-Tt-Lm1</strain>
    </source>
</reference>
<accession>A0A9P6HRK5</accession>
<organism evidence="2 3">
    <name type="scientific">Thelephora terrestris</name>
    <dbReference type="NCBI Taxonomy" id="56493"/>
    <lineage>
        <taxon>Eukaryota</taxon>
        <taxon>Fungi</taxon>
        <taxon>Dikarya</taxon>
        <taxon>Basidiomycota</taxon>
        <taxon>Agaricomycotina</taxon>
        <taxon>Agaricomycetes</taxon>
        <taxon>Thelephorales</taxon>
        <taxon>Thelephoraceae</taxon>
        <taxon>Thelephora</taxon>
    </lineage>
</organism>
<proteinExistence type="predicted"/>
<dbReference type="AlphaFoldDB" id="A0A9P6HRK5"/>
<name>A0A9P6HRK5_9AGAM</name>
<evidence type="ECO:0000313" key="3">
    <source>
        <dbReference type="Proteomes" id="UP000736335"/>
    </source>
</evidence>
<dbReference type="EMBL" id="WIUZ02000001">
    <property type="protein sequence ID" value="KAF9793101.1"/>
    <property type="molecule type" value="Genomic_DNA"/>
</dbReference>
<feature type="compositionally biased region" description="Basic residues" evidence="1">
    <location>
        <begin position="322"/>
        <end position="338"/>
    </location>
</feature>
<evidence type="ECO:0000313" key="2">
    <source>
        <dbReference type="EMBL" id="KAF9793101.1"/>
    </source>
</evidence>
<keyword evidence="3" id="KW-1185">Reference proteome</keyword>
<reference evidence="2" key="2">
    <citation type="submission" date="2020-11" db="EMBL/GenBank/DDBJ databases">
        <authorList>
            <consortium name="DOE Joint Genome Institute"/>
            <person name="Kuo A."/>
            <person name="Miyauchi S."/>
            <person name="Kiss E."/>
            <person name="Drula E."/>
            <person name="Kohler A."/>
            <person name="Sanchez-Garcia M."/>
            <person name="Andreopoulos B."/>
            <person name="Barry K.W."/>
            <person name="Bonito G."/>
            <person name="Buee M."/>
            <person name="Carver A."/>
            <person name="Chen C."/>
            <person name="Cichocki N."/>
            <person name="Clum A."/>
            <person name="Culley D."/>
            <person name="Crous P.W."/>
            <person name="Fauchery L."/>
            <person name="Girlanda M."/>
            <person name="Hayes R."/>
            <person name="Keri Z."/>
            <person name="Labutti K."/>
            <person name="Lipzen A."/>
            <person name="Lombard V."/>
            <person name="Magnuson J."/>
            <person name="Maillard F."/>
            <person name="Morin E."/>
            <person name="Murat C."/>
            <person name="Nolan M."/>
            <person name="Ohm R."/>
            <person name="Pangilinan J."/>
            <person name="Pereira M."/>
            <person name="Perotto S."/>
            <person name="Peter M."/>
            <person name="Riley R."/>
            <person name="Sitrit Y."/>
            <person name="Stielow B."/>
            <person name="Szollosi G."/>
            <person name="Zifcakova L."/>
            <person name="Stursova M."/>
            <person name="Spatafora J.W."/>
            <person name="Tedersoo L."/>
            <person name="Vaario L.-M."/>
            <person name="Yamada A."/>
            <person name="Yan M."/>
            <person name="Wang P."/>
            <person name="Xu J."/>
            <person name="Bruns T."/>
            <person name="Baldrian P."/>
            <person name="Vilgalys R."/>
            <person name="Henrissat B."/>
            <person name="Grigoriev I.V."/>
            <person name="Hibbett D."/>
            <person name="Nagy L.G."/>
            <person name="Martin F.M."/>
        </authorList>
    </citation>
    <scope>NUCLEOTIDE SEQUENCE</scope>
    <source>
        <strain evidence="2">UH-Tt-Lm1</strain>
    </source>
</reference>
<feature type="compositionally biased region" description="Basic and acidic residues" evidence="1">
    <location>
        <begin position="190"/>
        <end position="213"/>
    </location>
</feature>
<comment type="caution">
    <text evidence="2">The sequence shown here is derived from an EMBL/GenBank/DDBJ whole genome shotgun (WGS) entry which is preliminary data.</text>
</comment>
<protein>
    <submittedName>
        <fullName evidence="2">Uncharacterized protein</fullName>
    </submittedName>
</protein>
<feature type="region of interest" description="Disordered" evidence="1">
    <location>
        <begin position="137"/>
        <end position="229"/>
    </location>
</feature>
<gene>
    <name evidence="2" type="ORF">BJ322DRAFT_1016705</name>
</gene>
<evidence type="ECO:0000256" key="1">
    <source>
        <dbReference type="SAM" id="MobiDB-lite"/>
    </source>
</evidence>
<feature type="compositionally biased region" description="Basic and acidic residues" evidence="1">
    <location>
        <begin position="1"/>
        <end position="27"/>
    </location>
</feature>
<dbReference type="Proteomes" id="UP000736335">
    <property type="component" value="Unassembled WGS sequence"/>
</dbReference>
<feature type="region of interest" description="Disordered" evidence="1">
    <location>
        <begin position="1"/>
        <end position="39"/>
    </location>
</feature>
<feature type="compositionally biased region" description="Basic and acidic residues" evidence="1">
    <location>
        <begin position="141"/>
        <end position="164"/>
    </location>
</feature>
<sequence>MNHAGERGGDVARGGCDKRREGQEGKRAARGGRRKRDTVVEGMDWRRPIGAQCIRREWEDGEKLSFPVRQRIAAENDEREKATYQKRQNGSWLDFRGQVARKEVWMRRVSTNRAEISAKRLKRWGMRLLVTMEGNNPRIKQRGEAEKEGDFPAEREGSEIKKNFEPIGQGTEREGKSANQHGEVFACGGTRRDKKMDEKEGELSGREQGRKNEQQTLANRRAASTRRTLGRRVVIAGNRNKRWAELGGKRIAGRGRTQAGIGTGSWPPTNQRSTRGTVVILGWREGRQIEEKSPRRGGELLTWWDLRATRRLGKTGRTGATPRKRAGRIARKPGPHRR</sequence>